<proteinExistence type="predicted"/>
<gene>
    <name evidence="1" type="primary">Acey_s0329.g2663</name>
    <name evidence="1" type="ORF">Y032_0329g2663</name>
</gene>
<name>A0A016RZG7_9BILA</name>
<dbReference type="Proteomes" id="UP000024635">
    <property type="component" value="Unassembled WGS sequence"/>
</dbReference>
<evidence type="ECO:0000313" key="1">
    <source>
        <dbReference type="EMBL" id="EYB83785.1"/>
    </source>
</evidence>
<comment type="caution">
    <text evidence="1">The sequence shown here is derived from an EMBL/GenBank/DDBJ whole genome shotgun (WGS) entry which is preliminary data.</text>
</comment>
<sequence length="103" mass="11666">MANRALAHFAVEESSGIMVRETQNIFKKKERKKNLKQADGQMVTSFPNLTIAFRVQPVIFCSLQSPERMHKNWRSLQQTLPVVDKDKSAPKAMPGILAAEMSH</sequence>
<keyword evidence="2" id="KW-1185">Reference proteome</keyword>
<evidence type="ECO:0000313" key="2">
    <source>
        <dbReference type="Proteomes" id="UP000024635"/>
    </source>
</evidence>
<reference evidence="2" key="1">
    <citation type="journal article" date="2015" name="Nat. Genet.">
        <title>The genome and transcriptome of the zoonotic hookworm Ancylostoma ceylanicum identify infection-specific gene families.</title>
        <authorList>
            <person name="Schwarz E.M."/>
            <person name="Hu Y."/>
            <person name="Antoshechkin I."/>
            <person name="Miller M.M."/>
            <person name="Sternberg P.W."/>
            <person name="Aroian R.V."/>
        </authorList>
    </citation>
    <scope>NUCLEOTIDE SEQUENCE</scope>
    <source>
        <strain evidence="2">HY135</strain>
    </source>
</reference>
<dbReference type="AlphaFoldDB" id="A0A016RZG7"/>
<protein>
    <submittedName>
        <fullName evidence="1">Uncharacterized protein</fullName>
    </submittedName>
</protein>
<organism evidence="1 2">
    <name type="scientific">Ancylostoma ceylanicum</name>
    <dbReference type="NCBI Taxonomy" id="53326"/>
    <lineage>
        <taxon>Eukaryota</taxon>
        <taxon>Metazoa</taxon>
        <taxon>Ecdysozoa</taxon>
        <taxon>Nematoda</taxon>
        <taxon>Chromadorea</taxon>
        <taxon>Rhabditida</taxon>
        <taxon>Rhabditina</taxon>
        <taxon>Rhabditomorpha</taxon>
        <taxon>Strongyloidea</taxon>
        <taxon>Ancylostomatidae</taxon>
        <taxon>Ancylostomatinae</taxon>
        <taxon>Ancylostoma</taxon>
    </lineage>
</organism>
<dbReference type="EMBL" id="JARK01001665">
    <property type="protein sequence ID" value="EYB83785.1"/>
    <property type="molecule type" value="Genomic_DNA"/>
</dbReference>
<accession>A0A016RZG7</accession>